<dbReference type="OrthoDB" id="10439788at2759"/>
<protein>
    <submittedName>
        <fullName evidence="1">Uncharacterized protein</fullName>
    </submittedName>
</protein>
<accession>A0A0D2IQF9</accession>
<dbReference type="GeneID" id="27693555"/>
<dbReference type="Proteomes" id="UP000053789">
    <property type="component" value="Unassembled WGS sequence"/>
</dbReference>
<name>A0A0D2IQF9_CLAB1</name>
<dbReference type="EMBL" id="KN846980">
    <property type="protein sequence ID" value="KIW98964.1"/>
    <property type="molecule type" value="Genomic_DNA"/>
</dbReference>
<evidence type="ECO:0000313" key="2">
    <source>
        <dbReference type="Proteomes" id="UP000053789"/>
    </source>
</evidence>
<dbReference type="AlphaFoldDB" id="A0A0D2IQF9"/>
<proteinExistence type="predicted"/>
<organism evidence="1 2">
    <name type="scientific">Cladophialophora bantiana (strain ATCC 10958 / CBS 173.52 / CDC B-1940 / NIH 8579)</name>
    <name type="common">Xylohypha bantiana</name>
    <dbReference type="NCBI Taxonomy" id="1442370"/>
    <lineage>
        <taxon>Eukaryota</taxon>
        <taxon>Fungi</taxon>
        <taxon>Dikarya</taxon>
        <taxon>Ascomycota</taxon>
        <taxon>Pezizomycotina</taxon>
        <taxon>Eurotiomycetes</taxon>
        <taxon>Chaetothyriomycetidae</taxon>
        <taxon>Chaetothyriales</taxon>
        <taxon>Herpotrichiellaceae</taxon>
        <taxon>Cladophialophora</taxon>
    </lineage>
</organism>
<dbReference type="RefSeq" id="XP_016625633.1">
    <property type="nucleotide sequence ID" value="XM_016758384.1"/>
</dbReference>
<dbReference type="VEuPathDB" id="FungiDB:Z519_00627"/>
<gene>
    <name evidence="1" type="ORF">Z519_00627</name>
</gene>
<keyword evidence="2" id="KW-1185">Reference proteome</keyword>
<reference evidence="1" key="1">
    <citation type="submission" date="2015-01" db="EMBL/GenBank/DDBJ databases">
        <title>The Genome Sequence of Cladophialophora bantiana CBS 173.52.</title>
        <authorList>
            <consortium name="The Broad Institute Genomics Platform"/>
            <person name="Cuomo C."/>
            <person name="de Hoog S."/>
            <person name="Gorbushina A."/>
            <person name="Stielow B."/>
            <person name="Teixiera M."/>
            <person name="Abouelleil A."/>
            <person name="Chapman S.B."/>
            <person name="Priest M."/>
            <person name="Young S.K."/>
            <person name="Wortman J."/>
            <person name="Nusbaum C."/>
            <person name="Birren B."/>
        </authorList>
    </citation>
    <scope>NUCLEOTIDE SEQUENCE [LARGE SCALE GENOMIC DNA]</scope>
    <source>
        <strain evidence="1">CBS 173.52</strain>
    </source>
</reference>
<sequence>MCNEAAMKSTEDNLHHHTLLILCRSKVTRKLAFEIYNTFISNLHNGPLKQETLFWDMKRICDCQGSVEGAPAEDSDDLWRTTWTWMMIFLDGFPLGPSCLPFTSFTLAGSSTSPCSKPEQREFFIPPQILKALKDETKEGALRMYLNGEITKAIGDDLRPYR</sequence>
<evidence type="ECO:0000313" key="1">
    <source>
        <dbReference type="EMBL" id="KIW98964.1"/>
    </source>
</evidence>
<dbReference type="HOGENOM" id="CLU_1635189_0_0_1"/>